<feature type="compositionally biased region" description="Gly residues" evidence="1">
    <location>
        <begin position="182"/>
        <end position="191"/>
    </location>
</feature>
<dbReference type="EMBL" id="JAXCGZ010013336">
    <property type="protein sequence ID" value="KAK7072797.1"/>
    <property type="molecule type" value="Genomic_DNA"/>
</dbReference>
<accession>A0AAN8WXI1</accession>
<feature type="region of interest" description="Disordered" evidence="1">
    <location>
        <begin position="79"/>
        <end position="291"/>
    </location>
</feature>
<feature type="compositionally biased region" description="Basic and acidic residues" evidence="1">
    <location>
        <begin position="28"/>
        <end position="41"/>
    </location>
</feature>
<evidence type="ECO:0000313" key="3">
    <source>
        <dbReference type="Proteomes" id="UP001381693"/>
    </source>
</evidence>
<feature type="region of interest" description="Disordered" evidence="1">
    <location>
        <begin position="1"/>
        <end position="51"/>
    </location>
</feature>
<keyword evidence="3" id="KW-1185">Reference proteome</keyword>
<protein>
    <submittedName>
        <fullName evidence="2">Uncharacterized protein</fullName>
    </submittedName>
</protein>
<organism evidence="2 3">
    <name type="scientific">Halocaridina rubra</name>
    <name type="common">Hawaiian red shrimp</name>
    <dbReference type="NCBI Taxonomy" id="373956"/>
    <lineage>
        <taxon>Eukaryota</taxon>
        <taxon>Metazoa</taxon>
        <taxon>Ecdysozoa</taxon>
        <taxon>Arthropoda</taxon>
        <taxon>Crustacea</taxon>
        <taxon>Multicrustacea</taxon>
        <taxon>Malacostraca</taxon>
        <taxon>Eumalacostraca</taxon>
        <taxon>Eucarida</taxon>
        <taxon>Decapoda</taxon>
        <taxon>Pleocyemata</taxon>
        <taxon>Caridea</taxon>
        <taxon>Atyoidea</taxon>
        <taxon>Atyidae</taxon>
        <taxon>Halocaridina</taxon>
    </lineage>
</organism>
<evidence type="ECO:0000256" key="1">
    <source>
        <dbReference type="SAM" id="MobiDB-lite"/>
    </source>
</evidence>
<dbReference type="Proteomes" id="UP001381693">
    <property type="component" value="Unassembled WGS sequence"/>
</dbReference>
<dbReference type="AlphaFoldDB" id="A0AAN8WXI1"/>
<feature type="non-terminal residue" evidence="2">
    <location>
        <position position="291"/>
    </location>
</feature>
<sequence>MSRERDREYLKQRAREARESLAASSATKEQEQQRAMFDVKKTSNNKPLKNNMEKILGRYEVFKSLRGDRSSLLGVYQQPATPIAHREPIHDPNTYQPVFHPPLQPAPISETGTSSSTASSSSSSNSSSSQRSLPPPNSSRNSTTRPPKTLPGQSSKPPHPASQHAQPRNDEVKGNLKSGPSSGPGDGGGGSSKVLSSTKPNLPPLKLESGGGGDVSADDPVLQKIRSEMTIKNPVSAILPTPRPDHHHAGFAFNSSLLPHKNEKKSPSSEDAVASSKSSRRLPDEDHAPKF</sequence>
<name>A0AAN8WXI1_HALRR</name>
<gene>
    <name evidence="2" type="ORF">SK128_020762</name>
</gene>
<comment type="caution">
    <text evidence="2">The sequence shown here is derived from an EMBL/GenBank/DDBJ whole genome shotgun (WGS) entry which is preliminary data.</text>
</comment>
<evidence type="ECO:0000313" key="2">
    <source>
        <dbReference type="EMBL" id="KAK7072797.1"/>
    </source>
</evidence>
<feature type="compositionally biased region" description="Basic and acidic residues" evidence="1">
    <location>
        <begin position="281"/>
        <end position="291"/>
    </location>
</feature>
<feature type="compositionally biased region" description="Low complexity" evidence="1">
    <location>
        <begin position="109"/>
        <end position="147"/>
    </location>
</feature>
<feature type="compositionally biased region" description="Basic and acidic residues" evidence="1">
    <location>
        <begin position="1"/>
        <end position="19"/>
    </location>
</feature>
<proteinExistence type="predicted"/>
<reference evidence="2 3" key="1">
    <citation type="submission" date="2023-11" db="EMBL/GenBank/DDBJ databases">
        <title>Halocaridina rubra genome assembly.</title>
        <authorList>
            <person name="Smith C."/>
        </authorList>
    </citation>
    <scope>NUCLEOTIDE SEQUENCE [LARGE SCALE GENOMIC DNA]</scope>
    <source>
        <strain evidence="2">EP-1</strain>
        <tissue evidence="2">Whole</tissue>
    </source>
</reference>